<dbReference type="Proteomes" id="UP000677054">
    <property type="component" value="Unassembled WGS sequence"/>
</dbReference>
<sequence length="236" mass="27222">MLTASSMYELCRKARMPVHAEKEPHLGALEMMSILTAKETSRVISAYDANALQYEQDFNDRCYKAPRLAAEAIRDFIQVEDRSKVKIMDIAAGTGKVGEWLARFGFRDIDALDGSRGMLDTLTKRNIYGRKIHDTIGYHRIDVEDETYDAVSMSAGFVEGHVPVAALDEMLRISKKGGIVVVVLRYEYLWTVEEYRDLEPYMRSMEERGLWTMLLRNITAEYFYEKEGITYVFRKL</sequence>
<evidence type="ECO:0000259" key="1">
    <source>
        <dbReference type="Pfam" id="PF13649"/>
    </source>
</evidence>
<dbReference type="InterPro" id="IPR029063">
    <property type="entry name" value="SAM-dependent_MTases_sf"/>
</dbReference>
<dbReference type="OrthoDB" id="10039245at2759"/>
<dbReference type="Gene3D" id="3.40.50.150">
    <property type="entry name" value="Vaccinia Virus protein VP39"/>
    <property type="match status" value="1"/>
</dbReference>
<name>A0A7R9A2I1_9CRUS</name>
<gene>
    <name evidence="2" type="ORF">DSTB1V02_LOCUS851</name>
</gene>
<dbReference type="InterPro" id="IPR041698">
    <property type="entry name" value="Methyltransf_25"/>
</dbReference>
<reference evidence="2" key="1">
    <citation type="submission" date="2020-11" db="EMBL/GenBank/DDBJ databases">
        <authorList>
            <person name="Tran Van P."/>
        </authorList>
    </citation>
    <scope>NUCLEOTIDE SEQUENCE</scope>
</reference>
<dbReference type="AlphaFoldDB" id="A0A7R9A2I1"/>
<proteinExistence type="predicted"/>
<dbReference type="PANTHER" id="PTHR43591">
    <property type="entry name" value="METHYLTRANSFERASE"/>
    <property type="match status" value="1"/>
</dbReference>
<evidence type="ECO:0000313" key="2">
    <source>
        <dbReference type="EMBL" id="CAD7240846.1"/>
    </source>
</evidence>
<dbReference type="CDD" id="cd02440">
    <property type="entry name" value="AdoMet_MTases"/>
    <property type="match status" value="1"/>
</dbReference>
<protein>
    <recommendedName>
        <fullName evidence="1">Methyltransferase domain-containing protein</fullName>
    </recommendedName>
</protein>
<dbReference type="Pfam" id="PF13649">
    <property type="entry name" value="Methyltransf_25"/>
    <property type="match status" value="1"/>
</dbReference>
<organism evidence="2">
    <name type="scientific">Darwinula stevensoni</name>
    <dbReference type="NCBI Taxonomy" id="69355"/>
    <lineage>
        <taxon>Eukaryota</taxon>
        <taxon>Metazoa</taxon>
        <taxon>Ecdysozoa</taxon>
        <taxon>Arthropoda</taxon>
        <taxon>Crustacea</taxon>
        <taxon>Oligostraca</taxon>
        <taxon>Ostracoda</taxon>
        <taxon>Podocopa</taxon>
        <taxon>Podocopida</taxon>
        <taxon>Darwinulocopina</taxon>
        <taxon>Darwinuloidea</taxon>
        <taxon>Darwinulidae</taxon>
        <taxon>Darwinula</taxon>
    </lineage>
</organism>
<dbReference type="SUPFAM" id="SSF53335">
    <property type="entry name" value="S-adenosyl-L-methionine-dependent methyltransferases"/>
    <property type="match status" value="1"/>
</dbReference>
<dbReference type="EMBL" id="LR899584">
    <property type="protein sequence ID" value="CAD7240846.1"/>
    <property type="molecule type" value="Genomic_DNA"/>
</dbReference>
<dbReference type="PANTHER" id="PTHR43591:SF101">
    <property type="entry name" value="METHYLTRANSFERASE-LIKE PROTEIN 27"/>
    <property type="match status" value="1"/>
</dbReference>
<evidence type="ECO:0000313" key="3">
    <source>
        <dbReference type="Proteomes" id="UP000677054"/>
    </source>
</evidence>
<accession>A0A7R9A2I1</accession>
<keyword evidence="3" id="KW-1185">Reference proteome</keyword>
<dbReference type="EMBL" id="CAJPEV010000067">
    <property type="protein sequence ID" value="CAG0879994.1"/>
    <property type="molecule type" value="Genomic_DNA"/>
</dbReference>
<feature type="domain" description="Methyltransferase" evidence="1">
    <location>
        <begin position="87"/>
        <end position="178"/>
    </location>
</feature>